<protein>
    <submittedName>
        <fullName evidence="3">DUF3298 domain-containing protein</fullName>
    </submittedName>
</protein>
<keyword evidence="1" id="KW-0812">Transmembrane</keyword>
<feature type="domain" description="DUF3298" evidence="2">
    <location>
        <begin position="208"/>
        <end position="274"/>
    </location>
</feature>
<keyword evidence="1" id="KW-1133">Transmembrane helix</keyword>
<dbReference type="RefSeq" id="WP_186598729.1">
    <property type="nucleotide sequence ID" value="NZ_JABWRR010000005.1"/>
</dbReference>
<gene>
    <name evidence="3" type="ORF">HU747_13230</name>
</gene>
<sequence length="291" mass="32210">MDYSLLEKLATTTGLGGLCVGVLLIVFKETLKASFLTKLSGKHSFLVVKYIIWLTWIVAVMGLLAWFTLQALSIQQTQSSPVTTIIAPAHSKPKIELQRLSRKLKDHNPDTIVSEATIDIEYVVITGLSDPILERKINSYITDKIGVNERFDGSEDHEMKITKAGIEGDFLNVVAEGYFFGHGAGSAANRVISVNLNLKTGEPVEFRDLFRSGYIKPINQLTASRLSAQIPDHWFETVTDDQCYYFDSSYLNLCFSEYGVAAGADGNVTVRIKIEDLRGFVSLNGPLAFAF</sequence>
<dbReference type="InterPro" id="IPR037126">
    <property type="entry name" value="PdaC/RsiV-like_sf"/>
</dbReference>
<dbReference type="EMBL" id="JABWRS010000008">
    <property type="protein sequence ID" value="MBC3476560.1"/>
    <property type="molecule type" value="Genomic_DNA"/>
</dbReference>
<dbReference type="Gene3D" id="3.90.640.20">
    <property type="entry name" value="Heat-shock cognate protein, ATPase"/>
    <property type="match status" value="1"/>
</dbReference>
<accession>A0ABR6V8R2</accession>
<organism evidence="3 4">
    <name type="scientific">Pseudomonas taiwanensis</name>
    <dbReference type="NCBI Taxonomy" id="470150"/>
    <lineage>
        <taxon>Bacteria</taxon>
        <taxon>Pseudomonadati</taxon>
        <taxon>Pseudomonadota</taxon>
        <taxon>Gammaproteobacteria</taxon>
        <taxon>Pseudomonadales</taxon>
        <taxon>Pseudomonadaceae</taxon>
        <taxon>Pseudomonas</taxon>
    </lineage>
</organism>
<dbReference type="InterPro" id="IPR021729">
    <property type="entry name" value="DUF3298"/>
</dbReference>
<comment type="caution">
    <text evidence="3">The sequence shown here is derived from an EMBL/GenBank/DDBJ whole genome shotgun (WGS) entry which is preliminary data.</text>
</comment>
<reference evidence="3 4" key="1">
    <citation type="journal article" date="2020" name="Microorganisms">
        <title>Reliable Identification of Environmental Pseudomonas Isolates Using the rpoD Gene.</title>
        <authorList>
            <consortium name="The Broad Institute Genome Sequencing Platform"/>
            <person name="Girard L."/>
            <person name="Lood C."/>
            <person name="Rokni-Zadeh H."/>
            <person name="van Noort V."/>
            <person name="Lavigne R."/>
            <person name="De Mot R."/>
        </authorList>
    </citation>
    <scope>NUCLEOTIDE SEQUENCE [LARGE SCALE GENOMIC DNA]</scope>
    <source>
        <strain evidence="3 4">RW7P2</strain>
    </source>
</reference>
<keyword evidence="1" id="KW-0472">Membrane</keyword>
<evidence type="ECO:0000313" key="4">
    <source>
        <dbReference type="Proteomes" id="UP000628086"/>
    </source>
</evidence>
<evidence type="ECO:0000259" key="2">
    <source>
        <dbReference type="Pfam" id="PF11738"/>
    </source>
</evidence>
<evidence type="ECO:0000313" key="3">
    <source>
        <dbReference type="EMBL" id="MBC3476560.1"/>
    </source>
</evidence>
<proteinExistence type="predicted"/>
<keyword evidence="4" id="KW-1185">Reference proteome</keyword>
<evidence type="ECO:0000256" key="1">
    <source>
        <dbReference type="SAM" id="Phobius"/>
    </source>
</evidence>
<dbReference type="Proteomes" id="UP000628086">
    <property type="component" value="Unassembled WGS sequence"/>
</dbReference>
<feature type="transmembrane region" description="Helical" evidence="1">
    <location>
        <begin position="47"/>
        <end position="69"/>
    </location>
</feature>
<feature type="transmembrane region" description="Helical" evidence="1">
    <location>
        <begin position="6"/>
        <end position="27"/>
    </location>
</feature>
<name>A0ABR6V8R2_9PSED</name>
<dbReference type="Pfam" id="PF11738">
    <property type="entry name" value="DUF3298"/>
    <property type="match status" value="1"/>
</dbReference>